<evidence type="ECO:0000256" key="4">
    <source>
        <dbReference type="ARBA" id="ARBA00022525"/>
    </source>
</evidence>
<dbReference type="PRINTS" id="PR00294">
    <property type="entry name" value="SSBTLNINHBTR"/>
</dbReference>
<reference evidence="11 12" key="1">
    <citation type="submission" date="2020-08" db="EMBL/GenBank/DDBJ databases">
        <title>Sequencing the genomes of 1000 actinobacteria strains.</title>
        <authorList>
            <person name="Klenk H.-P."/>
        </authorList>
    </citation>
    <scope>NUCLEOTIDE SEQUENCE [LARGE SCALE GENOMIC DNA]</scope>
    <source>
        <strain evidence="11 12">DSM 45823</strain>
    </source>
</reference>
<evidence type="ECO:0000256" key="9">
    <source>
        <dbReference type="SAM" id="SignalP"/>
    </source>
</evidence>
<keyword evidence="9" id="KW-0732">Signal</keyword>
<dbReference type="GO" id="GO:0005576">
    <property type="term" value="C:extracellular region"/>
    <property type="evidence" value="ECO:0007669"/>
    <property type="project" value="UniProtKB-SubCell"/>
</dbReference>
<feature type="signal peptide" evidence="9">
    <location>
        <begin position="1"/>
        <end position="29"/>
    </location>
</feature>
<feature type="domain" description="Subtilisin inhibitor" evidence="10">
    <location>
        <begin position="32"/>
        <end position="114"/>
    </location>
</feature>
<comment type="subunit">
    <text evidence="3">Homodimer.</text>
</comment>
<evidence type="ECO:0000256" key="5">
    <source>
        <dbReference type="ARBA" id="ARBA00022690"/>
    </source>
</evidence>
<keyword evidence="7" id="KW-1015">Disulfide bond</keyword>
<keyword evidence="12" id="KW-1185">Reference proteome</keyword>
<dbReference type="EMBL" id="JACJII010000001">
    <property type="protein sequence ID" value="MBA9001394.1"/>
    <property type="molecule type" value="Genomic_DNA"/>
</dbReference>
<evidence type="ECO:0000256" key="6">
    <source>
        <dbReference type="ARBA" id="ARBA00022900"/>
    </source>
</evidence>
<name>A0A7W3R6F0_9ACTN</name>
<protein>
    <recommendedName>
        <fullName evidence="10">Subtilisin inhibitor domain-containing protein</fullName>
    </recommendedName>
</protein>
<comment type="similarity">
    <text evidence="2 8">Belongs to the protease inhibitor I16 (SSI) family.</text>
</comment>
<dbReference type="Gene3D" id="3.30.350.10">
    <property type="entry name" value="Subtilisin inhibitor-like"/>
    <property type="match status" value="1"/>
</dbReference>
<keyword evidence="4" id="KW-0964">Secreted</keyword>
<dbReference type="InterPro" id="IPR000691">
    <property type="entry name" value="Prot_inh_I16_SSI"/>
</dbReference>
<comment type="subcellular location">
    <subcellularLocation>
        <location evidence="1">Secreted</location>
    </subcellularLocation>
</comment>
<proteinExistence type="inferred from homology"/>
<gene>
    <name evidence="11" type="ORF">HNR21_000276</name>
</gene>
<evidence type="ECO:0000256" key="7">
    <source>
        <dbReference type="ARBA" id="ARBA00023157"/>
    </source>
</evidence>
<evidence type="ECO:0000313" key="12">
    <source>
        <dbReference type="Proteomes" id="UP000539313"/>
    </source>
</evidence>
<dbReference type="SUPFAM" id="SSF55399">
    <property type="entry name" value="Subtilisin inhibitor"/>
    <property type="match status" value="1"/>
</dbReference>
<evidence type="ECO:0000313" key="11">
    <source>
        <dbReference type="EMBL" id="MBA9001394.1"/>
    </source>
</evidence>
<evidence type="ECO:0000256" key="3">
    <source>
        <dbReference type="ARBA" id="ARBA00011738"/>
    </source>
</evidence>
<keyword evidence="5 8" id="KW-0646">Protease inhibitor</keyword>
<dbReference type="GO" id="GO:0004867">
    <property type="term" value="F:serine-type endopeptidase inhibitor activity"/>
    <property type="evidence" value="ECO:0007669"/>
    <property type="project" value="UniProtKB-KW"/>
</dbReference>
<evidence type="ECO:0000256" key="8">
    <source>
        <dbReference type="RuleBase" id="RU003471"/>
    </source>
</evidence>
<dbReference type="PROSITE" id="PS00999">
    <property type="entry name" value="SSI"/>
    <property type="match status" value="1"/>
</dbReference>
<feature type="chain" id="PRO_5031155319" description="Subtilisin inhibitor domain-containing protein" evidence="9">
    <location>
        <begin position="30"/>
        <end position="128"/>
    </location>
</feature>
<evidence type="ECO:0000256" key="1">
    <source>
        <dbReference type="ARBA" id="ARBA00004613"/>
    </source>
</evidence>
<dbReference type="InterPro" id="IPR023549">
    <property type="entry name" value="Subtilisin_inhibitor"/>
</dbReference>
<sequence length="128" mass="13505">MSTLTVRLLTGAALTASLLSALPAAPAAAVDTVLRLTITEPAPTGARMVVLTCDPAGGTHPRAAAACADLTRTGGRIVRGRSNAACTREYWPATGRAVGLWRGRIVRWSRTYSNLCELRAHTGAVFRF</sequence>
<dbReference type="InterPro" id="IPR036819">
    <property type="entry name" value="Subtilisin_inhibitor-like_sf"/>
</dbReference>
<dbReference type="Pfam" id="PF00720">
    <property type="entry name" value="SSI"/>
    <property type="match status" value="1"/>
</dbReference>
<comment type="caution">
    <text evidence="11">The sequence shown here is derived from an EMBL/GenBank/DDBJ whole genome shotgun (WGS) entry which is preliminary data.</text>
</comment>
<accession>A0A7W3R6F0</accession>
<evidence type="ECO:0000256" key="2">
    <source>
        <dbReference type="ARBA" id="ARBA00010472"/>
    </source>
</evidence>
<dbReference type="Proteomes" id="UP000539313">
    <property type="component" value="Unassembled WGS sequence"/>
</dbReference>
<evidence type="ECO:0000259" key="10">
    <source>
        <dbReference type="Pfam" id="PF00720"/>
    </source>
</evidence>
<dbReference type="AlphaFoldDB" id="A0A7W3R6F0"/>
<organism evidence="11 12">
    <name type="scientific">Thermomonospora cellulosilytica</name>
    <dbReference type="NCBI Taxonomy" id="1411118"/>
    <lineage>
        <taxon>Bacteria</taxon>
        <taxon>Bacillati</taxon>
        <taxon>Actinomycetota</taxon>
        <taxon>Actinomycetes</taxon>
        <taxon>Streptosporangiales</taxon>
        <taxon>Thermomonosporaceae</taxon>
        <taxon>Thermomonospora</taxon>
    </lineage>
</organism>
<keyword evidence="6 8" id="KW-0722">Serine protease inhibitor</keyword>
<dbReference type="RefSeq" id="WP_182703703.1">
    <property type="nucleotide sequence ID" value="NZ_JACJII010000001.1"/>
</dbReference>
<dbReference type="InterPro" id="IPR020054">
    <property type="entry name" value="Prot_inh_SSI_I16_CS"/>
</dbReference>